<feature type="region of interest" description="Disordered" evidence="2">
    <location>
        <begin position="393"/>
        <end position="412"/>
    </location>
</feature>
<organism evidence="3 4">
    <name type="scientific">Holothuria leucospilota</name>
    <name type="common">Black long sea cucumber</name>
    <name type="synonym">Mertensiothuria leucospilota</name>
    <dbReference type="NCBI Taxonomy" id="206669"/>
    <lineage>
        <taxon>Eukaryota</taxon>
        <taxon>Metazoa</taxon>
        <taxon>Echinodermata</taxon>
        <taxon>Eleutherozoa</taxon>
        <taxon>Echinozoa</taxon>
        <taxon>Holothuroidea</taxon>
        <taxon>Aspidochirotacea</taxon>
        <taxon>Aspidochirotida</taxon>
        <taxon>Holothuriidae</taxon>
        <taxon>Holothuria</taxon>
    </lineage>
</organism>
<feature type="region of interest" description="Disordered" evidence="2">
    <location>
        <begin position="287"/>
        <end position="376"/>
    </location>
</feature>
<accession>A0A9Q1GZH3</accession>
<comment type="caution">
    <text evidence="3">The sequence shown here is derived from an EMBL/GenBank/DDBJ whole genome shotgun (WGS) entry which is preliminary data.</text>
</comment>
<dbReference type="EMBL" id="JAIZAY010000014">
    <property type="protein sequence ID" value="KAJ8029847.1"/>
    <property type="molecule type" value="Genomic_DNA"/>
</dbReference>
<feature type="compositionally biased region" description="Basic and acidic residues" evidence="2">
    <location>
        <begin position="336"/>
        <end position="357"/>
    </location>
</feature>
<gene>
    <name evidence="3" type="ORF">HOLleu_29357</name>
</gene>
<reference evidence="3" key="1">
    <citation type="submission" date="2021-10" db="EMBL/GenBank/DDBJ databases">
        <title>Tropical sea cucumber genome reveals ecological adaptation and Cuvierian tubules defense mechanism.</title>
        <authorList>
            <person name="Chen T."/>
        </authorList>
    </citation>
    <scope>NUCLEOTIDE SEQUENCE</scope>
    <source>
        <strain evidence="3">Nanhai2018</strain>
        <tissue evidence="3">Muscle</tissue>
    </source>
</reference>
<evidence type="ECO:0000313" key="3">
    <source>
        <dbReference type="EMBL" id="KAJ8029847.1"/>
    </source>
</evidence>
<keyword evidence="4" id="KW-1185">Reference proteome</keyword>
<evidence type="ECO:0000256" key="2">
    <source>
        <dbReference type="SAM" id="MobiDB-lite"/>
    </source>
</evidence>
<proteinExistence type="predicted"/>
<evidence type="ECO:0000313" key="4">
    <source>
        <dbReference type="Proteomes" id="UP001152320"/>
    </source>
</evidence>
<keyword evidence="1" id="KW-0175">Coiled coil</keyword>
<protein>
    <submittedName>
        <fullName evidence="3">Coiled-coil domain-containing protein 87</fullName>
    </submittedName>
</protein>
<dbReference type="InterPro" id="IPR037383">
    <property type="entry name" value="CCDC87"/>
</dbReference>
<feature type="compositionally biased region" description="Acidic residues" evidence="2">
    <location>
        <begin position="299"/>
        <end position="320"/>
    </location>
</feature>
<feature type="coiled-coil region" evidence="1">
    <location>
        <begin position="741"/>
        <end position="770"/>
    </location>
</feature>
<feature type="compositionally biased region" description="Low complexity" evidence="2">
    <location>
        <begin position="321"/>
        <end position="334"/>
    </location>
</feature>
<dbReference type="OrthoDB" id="67750at2759"/>
<dbReference type="Gene3D" id="1.20.58.1520">
    <property type="match status" value="1"/>
</dbReference>
<dbReference type="Proteomes" id="UP001152320">
    <property type="component" value="Chromosome 14"/>
</dbReference>
<name>A0A9Q1GZH3_HOLLE</name>
<dbReference type="PANTHER" id="PTHR16078">
    <property type="entry name" value="COILED-COIL DOMAIN-CONTAINING PROTEIN 87"/>
    <property type="match status" value="1"/>
</dbReference>
<sequence length="1051" mass="120171">MASVPANHPREQRIGPTLYELEKTKYGSRQLEKQYEDILGPLSLFAPLPSEEVQEKDDIEEERPVTPIEESIKTPPSTFKQLAKLIRRRVAAKPGLEHLTQDEQQTLAGVIMGEVNCIWPDIRRQVDDPFLSPEENKELQRRITVHIVTVCEQLFHHYVEKAKVLNSRGVFSEQANISRLKAQLSLDANKFLNILAIRRYIVADIRGNLSESDEEDILEPVITKDTFVPLSYKKLIECSRPKRKHGYKKTVEQEIKDMDYQMPPIQPQKALEYMPDTELMERALEDFEEEKEENKEETELLIEEEKDDEIIDEEPEEEAVSQDQESIQDSIQFSGERSRELPRHRPDSLPELHKDSFMEDLGLEKPPGAGRPSSSIMIRKKVTLDNDVEIQLTVKPSNKPAPPDPKEVLKKDLEKLSVFTSMRDKARDEPMKEDEDLPPLLQAVDETERGETRREMLQRKMKEMEQERLKKEAAERYKVTKPSHPQPATVTTKLRDKSVVRTSDIRVSERVQQGRVSLQLYKTVFNELVDEIDANTIKRMDSNLFRGQEINEVYNEIIKTLPTDHHSFDKDDFVELCADPKALHKTPLLAAANLTANKPGRVINQELCSINEPPWGENRDVWCQSPIFNATFAQQNPSKPVQQASGATDDFNFSHGTNNYTIGGLAQSLSGAIGEDQGLGHGQALMDERNARSYASWLAWWKNTISSEDYIKYLSTQESDYLGVVFHFYDHDGVSSTDDKSETNEERLALLEKERERQEKLAQLREQKSHFTEGMWNVGTITLGGLGKDPELEEELEETSGSAVNSPSLQNIRRTHSGKVRLVRSVTSTPTDGTMLKVPGTGTSRNVSRTSIQRGRVEVISPSIGSPEIVAPTSQERLEAVWNSLQMPDHMRLDMAIKYSSNEYADKLIESLEAWEVATELILQREAILSNLEAFERFASDPDRFFHKGQRGSSVARLQEAKKRSSFYAGLQNLEGKTRRKIQFVEKKYQDVVTYQGRPYLDKMKVDCTEMLYWLQQERRQQALEHSAANREFNQITELPVAELPSVTATV</sequence>
<dbReference type="AlphaFoldDB" id="A0A9Q1GZH3"/>
<dbReference type="PANTHER" id="PTHR16078:SF1">
    <property type="entry name" value="COILED-COIL DOMAIN-CONTAINING PROTEIN 87"/>
    <property type="match status" value="1"/>
</dbReference>
<evidence type="ECO:0000256" key="1">
    <source>
        <dbReference type="SAM" id="Coils"/>
    </source>
</evidence>
<feature type="coiled-coil region" evidence="1">
    <location>
        <begin position="447"/>
        <end position="477"/>
    </location>
</feature>